<accession>A0A1I3KL74</accession>
<gene>
    <name evidence="1" type="ORF">SAMN04487775_10532</name>
</gene>
<name>A0A1I3KL74_9SPIR</name>
<dbReference type="AlphaFoldDB" id="A0A1I3KL74"/>
<evidence type="ECO:0008006" key="3">
    <source>
        <dbReference type="Google" id="ProtNLM"/>
    </source>
</evidence>
<evidence type="ECO:0000313" key="2">
    <source>
        <dbReference type="Proteomes" id="UP000182737"/>
    </source>
</evidence>
<evidence type="ECO:0000313" key="1">
    <source>
        <dbReference type="EMBL" id="SFI73236.1"/>
    </source>
</evidence>
<dbReference type="EMBL" id="FORI01000005">
    <property type="protein sequence ID" value="SFI73236.1"/>
    <property type="molecule type" value="Genomic_DNA"/>
</dbReference>
<proteinExistence type="predicted"/>
<keyword evidence="2" id="KW-1185">Reference proteome</keyword>
<organism evidence="1 2">
    <name type="scientific">Treponema bryantii</name>
    <dbReference type="NCBI Taxonomy" id="163"/>
    <lineage>
        <taxon>Bacteria</taxon>
        <taxon>Pseudomonadati</taxon>
        <taxon>Spirochaetota</taxon>
        <taxon>Spirochaetia</taxon>
        <taxon>Spirochaetales</taxon>
        <taxon>Treponemataceae</taxon>
        <taxon>Treponema</taxon>
    </lineage>
</organism>
<protein>
    <recommendedName>
        <fullName evidence="3">DUF1566 domain-containing protein</fullName>
    </recommendedName>
</protein>
<sequence>MKVFSKLNLLFIFILFSFLLISCNANSRYSVGDIVLDDGTVLAPSDFDAYKGNSKPMAVIFSTSGGHEEKSFRVLGVGLNPSEPLKFTPKTSKGYITNILANQTIVVAQEYSIAEGQYNNGGFFGLIDGRKSWKNIGLYDDNAKKSFADYPAYDYAVNYGINNNLKKYKNGWYLPTACEAYELAETLETVQPSVKKCGAAELKSIIWTSSQNYGAQENEFVVDLHDASVDVGFKEMEYPVYSIYCFAD</sequence>
<dbReference type="Proteomes" id="UP000182737">
    <property type="component" value="Unassembled WGS sequence"/>
</dbReference>
<dbReference type="OrthoDB" id="361748at2"/>
<dbReference type="RefSeq" id="WP_074931365.1">
    <property type="nucleotide sequence ID" value="NZ_FORI01000005.1"/>
</dbReference>
<dbReference type="PROSITE" id="PS51257">
    <property type="entry name" value="PROKAR_LIPOPROTEIN"/>
    <property type="match status" value="1"/>
</dbReference>
<reference evidence="2" key="1">
    <citation type="submission" date="2016-10" db="EMBL/GenBank/DDBJ databases">
        <authorList>
            <person name="Varghese N."/>
            <person name="Submissions S."/>
        </authorList>
    </citation>
    <scope>NUCLEOTIDE SEQUENCE [LARGE SCALE GENOMIC DNA]</scope>
    <source>
        <strain evidence="2">XBD1002</strain>
    </source>
</reference>